<dbReference type="Proteomes" id="UP000184089">
    <property type="component" value="Unassembled WGS sequence"/>
</dbReference>
<dbReference type="GO" id="GO:0003677">
    <property type="term" value="F:DNA binding"/>
    <property type="evidence" value="ECO:0007669"/>
    <property type="project" value="InterPro"/>
</dbReference>
<dbReference type="RefSeq" id="WP_052537706.1">
    <property type="nucleotide sequence ID" value="NZ_FQVY01000002.1"/>
</dbReference>
<evidence type="ECO:0000313" key="2">
    <source>
        <dbReference type="EMBL" id="SHG06516.1"/>
    </source>
</evidence>
<feature type="domain" description="HTH cro/C1-type" evidence="1">
    <location>
        <begin position="71"/>
        <end position="125"/>
    </location>
</feature>
<protein>
    <submittedName>
        <fullName evidence="2">Helix-turn-helix</fullName>
    </submittedName>
</protein>
<dbReference type="CDD" id="cd00093">
    <property type="entry name" value="HTH_XRE"/>
    <property type="match status" value="1"/>
</dbReference>
<name>A0AAQ1RVS1_9FIRM</name>
<dbReference type="EMBL" id="FQVY01000002">
    <property type="protein sequence ID" value="SHG06516.1"/>
    <property type="molecule type" value="Genomic_DNA"/>
</dbReference>
<reference evidence="3" key="1">
    <citation type="submission" date="2016-11" db="EMBL/GenBank/DDBJ databases">
        <authorList>
            <person name="Jaros S."/>
            <person name="Januszkiewicz K."/>
            <person name="Wedrychowicz H."/>
        </authorList>
    </citation>
    <scope>NUCLEOTIDE SEQUENCE [LARGE SCALE GENOMIC DNA]</scope>
    <source>
        <strain evidence="3">DSM 4029</strain>
    </source>
</reference>
<evidence type="ECO:0000259" key="1">
    <source>
        <dbReference type="PROSITE" id="PS50943"/>
    </source>
</evidence>
<dbReference type="PROSITE" id="PS50943">
    <property type="entry name" value="HTH_CROC1"/>
    <property type="match status" value="1"/>
</dbReference>
<sequence>MATKSLRCMISVDEEMLREMEAFRFERRFPTRSQTAAELIRWGLEVVKQERMTPKTGKRYSKGENAVNDRIRQLRKALGLSQQEFAARIGRKQSAVSYLEKSGSTVIEQNIKAICSQFSASETWLRTGSGGMFVPGEGRKKELLEAFGQLTPSLQDYLVKSARELLEAQREMSADGEGLPLK</sequence>
<accession>A0AAQ1RVS1</accession>
<gene>
    <name evidence="2" type="ORF">SAMN05444424_1340</name>
</gene>
<dbReference type="SMART" id="SM00530">
    <property type="entry name" value="HTH_XRE"/>
    <property type="match status" value="1"/>
</dbReference>
<dbReference type="AlphaFoldDB" id="A0AAQ1RVS1"/>
<organism evidence="2 3">
    <name type="scientific">Bittarella massiliensis</name>
    <name type="common">ex Durand et al. 2017</name>
    <dbReference type="NCBI Taxonomy" id="1720313"/>
    <lineage>
        <taxon>Bacteria</taxon>
        <taxon>Bacillati</taxon>
        <taxon>Bacillota</taxon>
        <taxon>Clostridia</taxon>
        <taxon>Eubacteriales</taxon>
        <taxon>Oscillospiraceae</taxon>
        <taxon>Bittarella (ex Durand et al. 2017)</taxon>
    </lineage>
</organism>
<evidence type="ECO:0000313" key="3">
    <source>
        <dbReference type="Proteomes" id="UP000184089"/>
    </source>
</evidence>
<dbReference type="Pfam" id="PF01381">
    <property type="entry name" value="HTH_3"/>
    <property type="match status" value="1"/>
</dbReference>
<proteinExistence type="predicted"/>
<comment type="caution">
    <text evidence="2">The sequence shown here is derived from an EMBL/GenBank/DDBJ whole genome shotgun (WGS) entry which is preliminary data.</text>
</comment>
<dbReference type="InterPro" id="IPR001387">
    <property type="entry name" value="Cro/C1-type_HTH"/>
</dbReference>
<dbReference type="Gene3D" id="1.10.260.40">
    <property type="entry name" value="lambda repressor-like DNA-binding domains"/>
    <property type="match status" value="1"/>
</dbReference>
<dbReference type="SUPFAM" id="SSF47413">
    <property type="entry name" value="lambda repressor-like DNA-binding domains"/>
    <property type="match status" value="1"/>
</dbReference>
<dbReference type="InterPro" id="IPR010982">
    <property type="entry name" value="Lambda_DNA-bd_dom_sf"/>
</dbReference>